<dbReference type="NCBIfam" id="TIGR02118">
    <property type="entry name" value="EthD family reductase"/>
    <property type="match status" value="1"/>
</dbReference>
<evidence type="ECO:0000313" key="2">
    <source>
        <dbReference type="EMBL" id="QIW97991.1"/>
    </source>
</evidence>
<sequence>MATATVLYPQGAKFDMDYYLQTHMPLVQKHWGPIGLKSWKITKIGDADAPFIVQATLEWASMDEFKSASSGDTAKTVFGDIPNFCDKQPTVLTGSVVGQS</sequence>
<organism evidence="2 3">
    <name type="scientific">Peltaster fructicola</name>
    <dbReference type="NCBI Taxonomy" id="286661"/>
    <lineage>
        <taxon>Eukaryota</taxon>
        <taxon>Fungi</taxon>
        <taxon>Dikarya</taxon>
        <taxon>Ascomycota</taxon>
        <taxon>Pezizomycotina</taxon>
        <taxon>Dothideomycetes</taxon>
        <taxon>Dothideomycetes incertae sedis</taxon>
        <taxon>Peltaster</taxon>
    </lineage>
</organism>
<dbReference type="GO" id="GO:0016491">
    <property type="term" value="F:oxidoreductase activity"/>
    <property type="evidence" value="ECO:0007669"/>
    <property type="project" value="InterPro"/>
</dbReference>
<accession>A0A6H0XT92</accession>
<evidence type="ECO:0000313" key="3">
    <source>
        <dbReference type="Proteomes" id="UP000503462"/>
    </source>
</evidence>
<dbReference type="Gene3D" id="3.30.70.100">
    <property type="match status" value="1"/>
</dbReference>
<evidence type="ECO:0008006" key="4">
    <source>
        <dbReference type="Google" id="ProtNLM"/>
    </source>
</evidence>
<comment type="similarity">
    <text evidence="1">Belongs to the tpcK family.</text>
</comment>
<reference evidence="2 3" key="1">
    <citation type="journal article" date="2016" name="Sci. Rep.">
        <title>Peltaster fructicola genome reveals evolution from an invasive phytopathogen to an ectophytic parasite.</title>
        <authorList>
            <person name="Xu C."/>
            <person name="Chen H."/>
            <person name="Gleason M.L."/>
            <person name="Xu J.R."/>
            <person name="Liu H."/>
            <person name="Zhang R."/>
            <person name="Sun G."/>
        </authorList>
    </citation>
    <scope>NUCLEOTIDE SEQUENCE [LARGE SCALE GENOMIC DNA]</scope>
    <source>
        <strain evidence="2 3">LNHT1506</strain>
    </source>
</reference>
<proteinExistence type="inferred from homology"/>
<name>A0A6H0XT92_9PEZI</name>
<dbReference type="AlphaFoldDB" id="A0A6H0XT92"/>
<keyword evidence="3" id="KW-1185">Reference proteome</keyword>
<dbReference type="PANTHER" id="PTHR40260">
    <property type="entry name" value="BLR8190 PROTEIN"/>
    <property type="match status" value="1"/>
</dbReference>
<protein>
    <recommendedName>
        <fullName evidence="4">EthD domain-containing protein</fullName>
    </recommendedName>
</protein>
<dbReference type="InterPro" id="IPR011008">
    <property type="entry name" value="Dimeric_a/b-barrel"/>
</dbReference>
<dbReference type="OrthoDB" id="4892971at2759"/>
<gene>
    <name evidence="2" type="ORF">AMS68_003509</name>
</gene>
<dbReference type="EMBL" id="CP051140">
    <property type="protein sequence ID" value="QIW97991.1"/>
    <property type="molecule type" value="Genomic_DNA"/>
</dbReference>
<dbReference type="PANTHER" id="PTHR40260:SF2">
    <property type="entry name" value="BLR8190 PROTEIN"/>
    <property type="match status" value="1"/>
</dbReference>
<dbReference type="InterPro" id="IPR009799">
    <property type="entry name" value="EthD_dom"/>
</dbReference>
<evidence type="ECO:0000256" key="1">
    <source>
        <dbReference type="ARBA" id="ARBA00005986"/>
    </source>
</evidence>
<dbReference type="Proteomes" id="UP000503462">
    <property type="component" value="Chromosome 2"/>
</dbReference>
<dbReference type="SUPFAM" id="SSF54909">
    <property type="entry name" value="Dimeric alpha+beta barrel"/>
    <property type="match status" value="1"/>
</dbReference>